<evidence type="ECO:0000313" key="1">
    <source>
        <dbReference type="EMBL" id="KAG1818043.1"/>
    </source>
</evidence>
<dbReference type="GeneID" id="64633977"/>
<sequence>MQWSDVISCIRMLAHFSRFLSPLFSDLQKAAEHDTVIIVNASQHNCDVLIILIDKDPAHIPLDITRAEFSELSSESQSLTAHAGSSNFQAESLKIVGILRKLWNVVVGPVVVVLEKFIPRGSRVWWCPAAEFTLLPIRAAGPYGPGTHNFSHFYIFSYTPALATLIRARQQVSKDASDNHFVVISQANSGRGHTLWCVADELAVVTQHLAPVLSFTSLEDSDATVQGAFDTLCQN</sequence>
<keyword evidence="2" id="KW-1185">Reference proteome</keyword>
<dbReference type="Proteomes" id="UP000807769">
    <property type="component" value="Unassembled WGS sequence"/>
</dbReference>
<reference evidence="1" key="1">
    <citation type="journal article" date="2020" name="New Phytol.">
        <title>Comparative genomics reveals dynamic genome evolution in host specialist ectomycorrhizal fungi.</title>
        <authorList>
            <person name="Lofgren L.A."/>
            <person name="Nguyen N.H."/>
            <person name="Vilgalys R."/>
            <person name="Ruytinx J."/>
            <person name="Liao H.L."/>
            <person name="Branco S."/>
            <person name="Kuo A."/>
            <person name="LaButti K."/>
            <person name="Lipzen A."/>
            <person name="Andreopoulos W."/>
            <person name="Pangilinan J."/>
            <person name="Riley R."/>
            <person name="Hundley H."/>
            <person name="Na H."/>
            <person name="Barry K."/>
            <person name="Grigoriev I.V."/>
            <person name="Stajich J.E."/>
            <person name="Kennedy P.G."/>
        </authorList>
    </citation>
    <scope>NUCLEOTIDE SEQUENCE</scope>
    <source>
        <strain evidence="1">MN1</strain>
    </source>
</reference>
<accession>A0A9P7ECL7</accession>
<name>A0A9P7ECL7_9AGAM</name>
<organism evidence="1 2">
    <name type="scientific">Suillus subaureus</name>
    <dbReference type="NCBI Taxonomy" id="48587"/>
    <lineage>
        <taxon>Eukaryota</taxon>
        <taxon>Fungi</taxon>
        <taxon>Dikarya</taxon>
        <taxon>Basidiomycota</taxon>
        <taxon>Agaricomycotina</taxon>
        <taxon>Agaricomycetes</taxon>
        <taxon>Agaricomycetidae</taxon>
        <taxon>Boletales</taxon>
        <taxon>Suillineae</taxon>
        <taxon>Suillaceae</taxon>
        <taxon>Suillus</taxon>
    </lineage>
</organism>
<dbReference type="EMBL" id="JABBWG010000012">
    <property type="protein sequence ID" value="KAG1818043.1"/>
    <property type="molecule type" value="Genomic_DNA"/>
</dbReference>
<dbReference type="OrthoDB" id="9991317at2759"/>
<dbReference type="AlphaFoldDB" id="A0A9P7ECL7"/>
<protein>
    <submittedName>
        <fullName evidence="1">Uncharacterized protein</fullName>
    </submittedName>
</protein>
<comment type="caution">
    <text evidence="1">The sequence shown here is derived from an EMBL/GenBank/DDBJ whole genome shotgun (WGS) entry which is preliminary data.</text>
</comment>
<evidence type="ECO:0000313" key="2">
    <source>
        <dbReference type="Proteomes" id="UP000807769"/>
    </source>
</evidence>
<dbReference type="RefSeq" id="XP_041194103.1">
    <property type="nucleotide sequence ID" value="XM_041339961.1"/>
</dbReference>
<gene>
    <name evidence="1" type="ORF">BJ212DRAFT_1479868</name>
</gene>
<proteinExistence type="predicted"/>